<organism evidence="8 9">
    <name type="scientific">Dermatophagoides farinae</name>
    <name type="common">American house dust mite</name>
    <dbReference type="NCBI Taxonomy" id="6954"/>
    <lineage>
        <taxon>Eukaryota</taxon>
        <taxon>Metazoa</taxon>
        <taxon>Ecdysozoa</taxon>
        <taxon>Arthropoda</taxon>
        <taxon>Chelicerata</taxon>
        <taxon>Arachnida</taxon>
        <taxon>Acari</taxon>
        <taxon>Acariformes</taxon>
        <taxon>Sarcoptiformes</taxon>
        <taxon>Astigmata</taxon>
        <taxon>Psoroptidia</taxon>
        <taxon>Analgoidea</taxon>
        <taxon>Pyroglyphidae</taxon>
        <taxon>Dermatophagoidinae</taxon>
        <taxon>Dermatophagoides</taxon>
    </lineage>
</organism>
<evidence type="ECO:0000256" key="2">
    <source>
        <dbReference type="ARBA" id="ARBA00022692"/>
    </source>
</evidence>
<evidence type="ECO:0000313" key="9">
    <source>
        <dbReference type="Proteomes" id="UP000790347"/>
    </source>
</evidence>
<dbReference type="InterPro" id="IPR028994">
    <property type="entry name" value="Integrin_alpha_N"/>
</dbReference>
<proteinExistence type="predicted"/>
<dbReference type="Proteomes" id="UP000790347">
    <property type="component" value="Unassembled WGS sequence"/>
</dbReference>
<comment type="caution">
    <text evidence="8">The sequence shown here is derived from an EMBL/GenBank/DDBJ whole genome shotgun (WGS) entry which is preliminary data.</text>
</comment>
<evidence type="ECO:0000256" key="1">
    <source>
        <dbReference type="ARBA" id="ARBA00004167"/>
    </source>
</evidence>
<evidence type="ECO:0000313" key="8">
    <source>
        <dbReference type="EMBL" id="KAH9529260.1"/>
    </source>
</evidence>
<gene>
    <name evidence="8" type="ORF">DERF_003152</name>
</gene>
<dbReference type="AlphaFoldDB" id="A0A922IFJ9"/>
<dbReference type="InterPro" id="IPR055409">
    <property type="entry name" value="Beta-prop_FAM234A_B"/>
</dbReference>
<evidence type="ECO:0000259" key="7">
    <source>
        <dbReference type="Pfam" id="PF23727"/>
    </source>
</evidence>
<evidence type="ECO:0000256" key="5">
    <source>
        <dbReference type="SAM" id="MobiDB-lite"/>
    </source>
</evidence>
<comment type="subcellular location">
    <subcellularLocation>
        <location evidence="1">Membrane</location>
        <topology evidence="1">Single-pass membrane protein</topology>
    </subcellularLocation>
</comment>
<dbReference type="Gene3D" id="2.130.10.10">
    <property type="entry name" value="YVTN repeat-like/Quinoprotein amine dehydrogenase"/>
    <property type="match status" value="1"/>
</dbReference>
<dbReference type="Pfam" id="PF23727">
    <property type="entry name" value="Beta-prop_FAM234A_B"/>
    <property type="match status" value="1"/>
</dbReference>
<feature type="domain" description="FAM234A/B beta-propeller" evidence="7">
    <location>
        <begin position="257"/>
        <end position="580"/>
    </location>
</feature>
<keyword evidence="9" id="KW-1185">Reference proteome</keyword>
<reference evidence="8" key="1">
    <citation type="submission" date="2013-05" db="EMBL/GenBank/DDBJ databases">
        <authorList>
            <person name="Yim A.K.Y."/>
            <person name="Chan T.F."/>
            <person name="Ji K.M."/>
            <person name="Liu X.Y."/>
            <person name="Zhou J.W."/>
            <person name="Li R.Q."/>
            <person name="Yang K.Y."/>
            <person name="Li J."/>
            <person name="Li M."/>
            <person name="Law P.T.W."/>
            <person name="Wu Y.L."/>
            <person name="Cai Z.L."/>
            <person name="Qin H."/>
            <person name="Bao Y."/>
            <person name="Leung R.K.K."/>
            <person name="Ng P.K.S."/>
            <person name="Zou J."/>
            <person name="Zhong X.J."/>
            <person name="Ran P.X."/>
            <person name="Zhong N.S."/>
            <person name="Liu Z.G."/>
            <person name="Tsui S.K.W."/>
        </authorList>
    </citation>
    <scope>NUCLEOTIDE SEQUENCE</scope>
    <source>
        <strain evidence="8">Derf</strain>
        <tissue evidence="8">Whole organism</tissue>
    </source>
</reference>
<dbReference type="GO" id="GO:0016020">
    <property type="term" value="C:membrane"/>
    <property type="evidence" value="ECO:0007669"/>
    <property type="project" value="UniProtKB-SubCell"/>
</dbReference>
<dbReference type="InterPro" id="IPR015943">
    <property type="entry name" value="WD40/YVTN_repeat-like_dom_sf"/>
</dbReference>
<feature type="compositionally biased region" description="Basic and acidic residues" evidence="5">
    <location>
        <begin position="1"/>
        <end position="10"/>
    </location>
</feature>
<feature type="transmembrane region" description="Helical" evidence="6">
    <location>
        <begin position="134"/>
        <end position="153"/>
    </location>
</feature>
<reference evidence="8" key="2">
    <citation type="journal article" date="2022" name="Res Sq">
        <title>Comparative Genomics Reveals Insights into the Divergent Evolution of Astigmatic Mites and Household Pest Adaptations.</title>
        <authorList>
            <person name="Xiong Q."/>
            <person name="Wan A.T.-Y."/>
            <person name="Liu X.-Y."/>
            <person name="Fung C.S.-H."/>
            <person name="Xiao X."/>
            <person name="Malainual N."/>
            <person name="Hou J."/>
            <person name="Wang L."/>
            <person name="Wang M."/>
            <person name="Yang K."/>
            <person name="Cui Y."/>
            <person name="Leung E."/>
            <person name="Nong W."/>
            <person name="Shin S.-K."/>
            <person name="Au S."/>
            <person name="Jeong K.Y."/>
            <person name="Chew F.T."/>
            <person name="Hui J."/>
            <person name="Leung T.F."/>
            <person name="Tungtrongchitr A."/>
            <person name="Zhong N."/>
            <person name="Liu Z."/>
            <person name="Tsui S."/>
        </authorList>
    </citation>
    <scope>NUCLEOTIDE SEQUENCE</scope>
    <source>
        <strain evidence="8">Derf</strain>
        <tissue evidence="8">Whole organism</tissue>
    </source>
</reference>
<feature type="region of interest" description="Disordered" evidence="5">
    <location>
        <begin position="83"/>
        <end position="108"/>
    </location>
</feature>
<dbReference type="InterPro" id="IPR045232">
    <property type="entry name" value="FAM234"/>
</dbReference>
<feature type="compositionally biased region" description="Polar residues" evidence="5">
    <location>
        <begin position="12"/>
        <end position="24"/>
    </location>
</feature>
<evidence type="ECO:0000256" key="6">
    <source>
        <dbReference type="SAM" id="Phobius"/>
    </source>
</evidence>
<accession>A0A922IFJ9</accession>
<keyword evidence="3 6" id="KW-1133">Transmembrane helix</keyword>
<feature type="region of interest" description="Disordered" evidence="5">
    <location>
        <begin position="1"/>
        <end position="64"/>
    </location>
</feature>
<evidence type="ECO:0000256" key="4">
    <source>
        <dbReference type="ARBA" id="ARBA00023136"/>
    </source>
</evidence>
<feature type="compositionally biased region" description="Acidic residues" evidence="5">
    <location>
        <begin position="33"/>
        <end position="48"/>
    </location>
</feature>
<dbReference type="EMBL" id="ASGP02000001">
    <property type="protein sequence ID" value="KAH9529260.1"/>
    <property type="molecule type" value="Genomic_DNA"/>
</dbReference>
<feature type="compositionally biased region" description="Basic and acidic residues" evidence="5">
    <location>
        <begin position="49"/>
        <end position="61"/>
    </location>
</feature>
<protein>
    <recommendedName>
        <fullName evidence="7">FAM234A/B beta-propeller domain-containing protein</fullName>
    </recommendedName>
</protein>
<name>A0A922IFJ9_DERFA</name>
<feature type="region of interest" description="Disordered" evidence="5">
    <location>
        <begin position="734"/>
        <end position="758"/>
    </location>
</feature>
<dbReference type="SUPFAM" id="SSF69318">
    <property type="entry name" value="Integrin alpha N-terminal domain"/>
    <property type="match status" value="1"/>
</dbReference>
<keyword evidence="2 6" id="KW-0812">Transmembrane</keyword>
<keyword evidence="4 6" id="KW-0472">Membrane</keyword>
<evidence type="ECO:0000256" key="3">
    <source>
        <dbReference type="ARBA" id="ARBA00022989"/>
    </source>
</evidence>
<dbReference type="PANTHER" id="PTHR21419:SF30">
    <property type="entry name" value="IG-LIKE DOMAIN-CONTAINING PROTEIN"/>
    <property type="match status" value="1"/>
</dbReference>
<dbReference type="PANTHER" id="PTHR21419">
    <property type="match status" value="1"/>
</dbReference>
<sequence length="930" mass="105241">MAKKDKEEQRNILATTKPAPSSGTRKLLLSTDESLDDDCEIDLDEDEDEQHKTPLIKESKLKFTTKSSNNKKKKSVKFECNGKSNSIDDDDDEISSSSSSRSKHSLNTPPPITIGKIKIFKPSRRHRLLRVRRFLKHCISILFCVAFMLFLLFNAKNLPDIIRSAFGIQPFSSIISNKDKSIKCDHIVTKSVWQQNFPMLTIESALRLVDVNNDTYLDIIVPFGTGIDAAYYDDTLCQIYFNQTQEKSKTVGCGGGVMALNGINGEPIWAQYTPHEMFASNCNGDLNNDGIKDCIIGGRMASLFAFDGRTGRIFWSITSNYGEPVSETSNFYTPLIIPKDIDSDNVPEIVVMHGGDPLRKPNQRVRNVARLIVISGKTGQILKWSYVPNNAESYYSPQLLVHPDGTSLILYGTGGETHPGGLYVVGLEALLNGQIEHNSRAIYQDCCKGVIAPPVLIDINGDDVLDIILANFNSTIFAFDGFTFEQIWKHELPGSETYSTPSIGYFNEDDVPDFGVIYQFGPGFPIYYYTEFHILDGRNGKSLLKNPIRMSIGTQSSPLTVSTLARNDMFLFWYSSCTNSSLSGNITDEIINNDPFQLRPDVTVHETSRADFCRIRYGDKAKQYTQFLSLTPPNNLEKIYDSRTDEPIIEKVNYTEISYEWYRNKQAVATQSNIPSSYENWATVTNVNDGRQMNNYDNLPVAQSYGRYENDFAGQNTLDMFKKYKKWSQNEPDVGIDDSSLQSQQQQQRRRKRHVGLHNGDSIQRVISTGTLAPSLKSYSENDQLPVDGSIDIIFATYSFPPSSNVRLMSDAMRTCVQSYLAQEKELRLINDNSPFKQMNYDHDAYEAAINEICSKKTVDDQTTTMTMDDDPVKMNDWIREMGSMTVHRVNLKCFDKIKQKQIPIKEYKYQRWPSYLGIMADSVANVIDE</sequence>